<proteinExistence type="predicted"/>
<keyword evidence="2" id="KW-1185">Reference proteome</keyword>
<organism evidence="1 2">
    <name type="scientific">Humibacillus xanthopallidus</name>
    <dbReference type="NCBI Taxonomy" id="412689"/>
    <lineage>
        <taxon>Bacteria</taxon>
        <taxon>Bacillati</taxon>
        <taxon>Actinomycetota</taxon>
        <taxon>Actinomycetes</taxon>
        <taxon>Micrococcales</taxon>
        <taxon>Intrasporangiaceae</taxon>
        <taxon>Humibacillus</taxon>
    </lineage>
</organism>
<gene>
    <name evidence="1" type="ORF">FBY41_0215</name>
</gene>
<accession>A0A543HZU0</accession>
<protein>
    <submittedName>
        <fullName evidence="1">Uncharacterized protein</fullName>
    </submittedName>
</protein>
<dbReference type="Proteomes" id="UP000316747">
    <property type="component" value="Unassembled WGS sequence"/>
</dbReference>
<reference evidence="1 2" key="1">
    <citation type="submission" date="2019-06" db="EMBL/GenBank/DDBJ databases">
        <title>Genome sequencing of plant associated microbes to promote plant fitness in Sorghum bicolor and Oryza sativa.</title>
        <authorList>
            <person name="Coleman-Derr D."/>
        </authorList>
    </citation>
    <scope>NUCLEOTIDE SEQUENCE [LARGE SCALE GENOMIC DNA]</scope>
    <source>
        <strain evidence="1 2">KV-663</strain>
    </source>
</reference>
<sequence length="313" mass="35139">MALLTFDTPGRVRDLPQGSPFYGEWHRTVERLVATSTAVSGSGRYVDPSRRDVEVIGRRLYTWTGFPRPLLVEHRDDRRAAWVAGESRDVQIEYLEWRVDRVGDTITRIIFTTETPEYWKALAAADRARVLQLYRDLVSPDVREGDLFPGGAAYDPLNRWNTTDGIVHYVMRINSMRDLLGVSQESEPTRRALDGYDALPYKRKTGADARLNLDIWALSRKGYAVSTDEMPGLYIAGWDDTGWEKPDGSPVGSYWRVVRGAPGAALRVVYEVPESEGFSVGDIRIGGRPIEFGGQVAEHVTVSAHGLVGRSRR</sequence>
<evidence type="ECO:0000313" key="2">
    <source>
        <dbReference type="Proteomes" id="UP000316747"/>
    </source>
</evidence>
<name>A0A543HZU0_9MICO</name>
<dbReference type="EMBL" id="VFPM01000001">
    <property type="protein sequence ID" value="TQM63861.1"/>
    <property type="molecule type" value="Genomic_DNA"/>
</dbReference>
<dbReference type="OrthoDB" id="226361at2"/>
<evidence type="ECO:0000313" key="1">
    <source>
        <dbReference type="EMBL" id="TQM63861.1"/>
    </source>
</evidence>
<dbReference type="AlphaFoldDB" id="A0A543HZU0"/>
<comment type="caution">
    <text evidence="1">The sequence shown here is derived from an EMBL/GenBank/DDBJ whole genome shotgun (WGS) entry which is preliminary data.</text>
</comment>
<dbReference type="RefSeq" id="WP_141841582.1">
    <property type="nucleotide sequence ID" value="NZ_VFPM01000001.1"/>
</dbReference>